<gene>
    <name evidence="2" type="ORF">ANCDUO_22782</name>
</gene>
<organism evidence="2 3">
    <name type="scientific">Ancylostoma duodenale</name>
    <dbReference type="NCBI Taxonomy" id="51022"/>
    <lineage>
        <taxon>Eukaryota</taxon>
        <taxon>Metazoa</taxon>
        <taxon>Ecdysozoa</taxon>
        <taxon>Nematoda</taxon>
        <taxon>Chromadorea</taxon>
        <taxon>Rhabditida</taxon>
        <taxon>Rhabditina</taxon>
        <taxon>Rhabditomorpha</taxon>
        <taxon>Strongyloidea</taxon>
        <taxon>Ancylostomatidae</taxon>
        <taxon>Ancylostomatinae</taxon>
        <taxon>Ancylostoma</taxon>
    </lineage>
</organism>
<keyword evidence="3" id="KW-1185">Reference proteome</keyword>
<dbReference type="Gene3D" id="2.60.40.3770">
    <property type="match status" value="1"/>
</dbReference>
<evidence type="ECO:0000313" key="3">
    <source>
        <dbReference type="Proteomes" id="UP000054047"/>
    </source>
</evidence>
<protein>
    <recommendedName>
        <fullName evidence="1">Phlebovirus glycoprotein G2 fusion domain-containing protein</fullName>
    </recommendedName>
</protein>
<dbReference type="InterPro" id="IPR009878">
    <property type="entry name" value="Phlebovirus_G2_fusion"/>
</dbReference>
<dbReference type="AlphaFoldDB" id="A0A0C2BTC7"/>
<evidence type="ECO:0000313" key="2">
    <source>
        <dbReference type="EMBL" id="KIH47163.1"/>
    </source>
</evidence>
<proteinExistence type="predicted"/>
<name>A0A0C2BTC7_9BILA</name>
<feature type="domain" description="Phlebovirus glycoprotein G2 fusion" evidence="1">
    <location>
        <begin position="1"/>
        <end position="105"/>
    </location>
</feature>
<dbReference type="Proteomes" id="UP000054047">
    <property type="component" value="Unassembled WGS sequence"/>
</dbReference>
<reference evidence="2 3" key="1">
    <citation type="submission" date="2013-12" db="EMBL/GenBank/DDBJ databases">
        <title>Draft genome of the parsitic nematode Ancylostoma duodenale.</title>
        <authorList>
            <person name="Mitreva M."/>
        </authorList>
    </citation>
    <scope>NUCLEOTIDE SEQUENCE [LARGE SCALE GENOMIC DNA]</scope>
    <source>
        <strain evidence="2 3">Zhejiang</strain>
    </source>
</reference>
<dbReference type="EMBL" id="KN768052">
    <property type="protein sequence ID" value="KIH47163.1"/>
    <property type="molecule type" value="Genomic_DNA"/>
</dbReference>
<evidence type="ECO:0000259" key="1">
    <source>
        <dbReference type="Pfam" id="PF07245"/>
    </source>
</evidence>
<dbReference type="Pfam" id="PF07245">
    <property type="entry name" value="Phlebovirus_G2"/>
    <property type="match status" value="1"/>
</dbReference>
<sequence length="244" mass="27214">MTSLSLPPTPTLHNTFITNGHDSALWRAANEPSLLCPSQEMAAISNCTFKNDYRCSTAENTVNCQCSDLDIQREFNELGKRLTSASWELSQPYNRYIVAKIPQMVPAEFVLDFAHFYDTAPFLLRHDLCTIPNSNLYGCYRCSHGAQARVQCQANTEILGEIVCGTHAFVVPCGPQAPESVLRFHFDTARQFLNCSIQCGDTAHYFALSGILKYMGTFRTPFLCLIDGNSVTTMNSPGRILNTY</sequence>
<accession>A0A0C2BTC7</accession>
<dbReference type="OrthoDB" id="5868079at2759"/>